<dbReference type="InterPro" id="IPR001789">
    <property type="entry name" value="Sig_transdc_resp-reg_receiver"/>
</dbReference>
<dbReference type="Gene3D" id="3.40.50.2300">
    <property type="match status" value="1"/>
</dbReference>
<dbReference type="PROSITE" id="PS50110">
    <property type="entry name" value="RESPONSE_REGULATORY"/>
    <property type="match status" value="1"/>
</dbReference>
<dbReference type="HOGENOM" id="CLU_1692419_0_0_9"/>
<reference evidence="7 8" key="1">
    <citation type="submission" date="2011-08" db="EMBL/GenBank/DDBJ databases">
        <title>The Genome Sequence of Clostridium citroniae WAL-17108.</title>
        <authorList>
            <consortium name="The Broad Institute Genome Sequencing Platform"/>
            <person name="Earl A."/>
            <person name="Ward D."/>
            <person name="Feldgarden M."/>
            <person name="Gevers D."/>
            <person name="Finegold S.M."/>
            <person name="Summanen P.H."/>
            <person name="Molitoris D.R."/>
            <person name="Vaisanen M.L."/>
            <person name="Daigneault M."/>
            <person name="Allen-Vercoe E."/>
            <person name="Young S.K."/>
            <person name="Zeng Q."/>
            <person name="Gargeya S."/>
            <person name="Fitzgerald M."/>
            <person name="Haas B."/>
            <person name="Abouelleil A."/>
            <person name="Alvarado L."/>
            <person name="Arachchi H.M."/>
            <person name="Berlin A."/>
            <person name="Brown A."/>
            <person name="Chapman S.B."/>
            <person name="Chen Z."/>
            <person name="Dunbar C."/>
            <person name="Freedman E."/>
            <person name="Gearin G."/>
            <person name="Gellesch M."/>
            <person name="Goldberg J."/>
            <person name="Griggs A."/>
            <person name="Gujja S."/>
            <person name="Heiman D."/>
            <person name="Howarth C."/>
            <person name="Larson L."/>
            <person name="Lui A."/>
            <person name="MacDonald P.J.P."/>
            <person name="Montmayeur A."/>
            <person name="Murphy C."/>
            <person name="Neiman D."/>
            <person name="Pearson M."/>
            <person name="Priest M."/>
            <person name="Roberts A."/>
            <person name="Saif S."/>
            <person name="Shea T."/>
            <person name="Shenoy N."/>
            <person name="Sisk P."/>
            <person name="Stolte C."/>
            <person name="Sykes S."/>
            <person name="Wortman J."/>
            <person name="Nusbaum C."/>
            <person name="Birren B."/>
        </authorList>
    </citation>
    <scope>NUCLEOTIDE SEQUENCE [LARGE SCALE GENOMIC DNA]</scope>
    <source>
        <strain evidence="7 8">WAL-17108</strain>
    </source>
</reference>
<comment type="caution">
    <text evidence="7">The sequence shown here is derived from an EMBL/GenBank/DDBJ whole genome shotgun (WGS) entry which is preliminary data.</text>
</comment>
<dbReference type="PATRIC" id="fig|742733.3.peg.1201"/>
<dbReference type="GO" id="GO:0000160">
    <property type="term" value="P:phosphorelay signal transduction system"/>
    <property type="evidence" value="ECO:0007669"/>
    <property type="project" value="UniProtKB-KW"/>
</dbReference>
<evidence type="ECO:0000256" key="3">
    <source>
        <dbReference type="ARBA" id="ARBA00023012"/>
    </source>
</evidence>
<name>G5HEK9_9FIRM</name>
<dbReference type="EMBL" id="ADLJ01000007">
    <property type="protein sequence ID" value="EHF00257.1"/>
    <property type="molecule type" value="Genomic_DNA"/>
</dbReference>
<evidence type="ECO:0000256" key="1">
    <source>
        <dbReference type="ARBA" id="ARBA00018672"/>
    </source>
</evidence>
<comment type="function">
    <text evidence="4">May play the central regulatory role in sporulation. It may be an element of the effector pathway responsible for the activation of sporulation genes in response to nutritional stress. Spo0A may act in concert with spo0H (a sigma factor) to control the expression of some genes that are critical to the sporulation process.</text>
</comment>
<dbReference type="eggNOG" id="COG0745">
    <property type="taxonomic scope" value="Bacteria"/>
</dbReference>
<proteinExistence type="predicted"/>
<feature type="modified residue" description="4-aspartylphosphate" evidence="5">
    <location>
        <position position="2"/>
    </location>
</feature>
<evidence type="ECO:0000313" key="7">
    <source>
        <dbReference type="EMBL" id="EHF00257.1"/>
    </source>
</evidence>
<feature type="domain" description="Response regulatory" evidence="6">
    <location>
        <begin position="1"/>
        <end position="71"/>
    </location>
</feature>
<dbReference type="PANTHER" id="PTHR45339:SF1">
    <property type="entry name" value="HYBRID SIGNAL TRANSDUCTION HISTIDINE KINASE J"/>
    <property type="match status" value="1"/>
</dbReference>
<sequence>MDVQMPVRNGYKATKVIRGLNRPDAKTVIIYACTANTFREDQERARNVGMDGFIAKPIDVSKLMQKLRAGTGITDSYEVLNQAGEEFAAQYTDYDVTVEVVKFAYTEEDEYITGCFDTDHAVDALLEGYFNMAGYIYWLRGTAGRYHHGGITGRC</sequence>
<dbReference type="PANTHER" id="PTHR45339">
    <property type="entry name" value="HYBRID SIGNAL TRANSDUCTION HISTIDINE KINASE J"/>
    <property type="match status" value="1"/>
</dbReference>
<protein>
    <recommendedName>
        <fullName evidence="1">Stage 0 sporulation protein A homolog</fullName>
    </recommendedName>
</protein>
<evidence type="ECO:0000259" key="6">
    <source>
        <dbReference type="PROSITE" id="PS50110"/>
    </source>
</evidence>
<keyword evidence="3" id="KW-0902">Two-component regulatory system</keyword>
<accession>G5HEK9</accession>
<gene>
    <name evidence="7" type="ORF">HMPREF9469_01171</name>
</gene>
<evidence type="ECO:0000256" key="5">
    <source>
        <dbReference type="PROSITE-ProRule" id="PRU00169"/>
    </source>
</evidence>
<keyword evidence="2 5" id="KW-0597">Phosphoprotein</keyword>
<dbReference type="Pfam" id="PF00072">
    <property type="entry name" value="Response_reg"/>
    <property type="match status" value="1"/>
</dbReference>
<dbReference type="SUPFAM" id="SSF52172">
    <property type="entry name" value="CheY-like"/>
    <property type="match status" value="1"/>
</dbReference>
<evidence type="ECO:0000256" key="2">
    <source>
        <dbReference type="ARBA" id="ARBA00022553"/>
    </source>
</evidence>
<evidence type="ECO:0000256" key="4">
    <source>
        <dbReference type="ARBA" id="ARBA00024867"/>
    </source>
</evidence>
<dbReference type="AlphaFoldDB" id="G5HEK9"/>
<dbReference type="InterPro" id="IPR011006">
    <property type="entry name" value="CheY-like_superfamily"/>
</dbReference>
<dbReference type="CDD" id="cd17546">
    <property type="entry name" value="REC_hyHK_CKI1_RcsC-like"/>
    <property type="match status" value="1"/>
</dbReference>
<evidence type="ECO:0000313" key="8">
    <source>
        <dbReference type="Proteomes" id="UP000003763"/>
    </source>
</evidence>
<organism evidence="7 8">
    <name type="scientific">[Clostridium] citroniae WAL-17108</name>
    <dbReference type="NCBI Taxonomy" id="742733"/>
    <lineage>
        <taxon>Bacteria</taxon>
        <taxon>Bacillati</taxon>
        <taxon>Bacillota</taxon>
        <taxon>Clostridia</taxon>
        <taxon>Lachnospirales</taxon>
        <taxon>Lachnospiraceae</taxon>
        <taxon>Enterocloster</taxon>
    </lineage>
</organism>
<dbReference type="Proteomes" id="UP000003763">
    <property type="component" value="Unassembled WGS sequence"/>
</dbReference>